<evidence type="ECO:0000259" key="9">
    <source>
        <dbReference type="Pfam" id="PF25198"/>
    </source>
</evidence>
<dbReference type="Gene3D" id="3.30.300.210">
    <property type="entry name" value="Nutrient germinant receptor protein C, domain 3"/>
    <property type="match status" value="1"/>
</dbReference>
<dbReference type="Pfam" id="PF05504">
    <property type="entry name" value="Spore_GerAC"/>
    <property type="match status" value="1"/>
</dbReference>
<organism evidence="10">
    <name type="scientific">uncultured Sporomusa sp</name>
    <dbReference type="NCBI Taxonomy" id="307249"/>
    <lineage>
        <taxon>Bacteria</taxon>
        <taxon>Bacillati</taxon>
        <taxon>Bacillota</taxon>
        <taxon>Negativicutes</taxon>
        <taxon>Selenomonadales</taxon>
        <taxon>Sporomusaceae</taxon>
        <taxon>Sporomusa</taxon>
        <taxon>environmental samples</taxon>
    </lineage>
</organism>
<dbReference type="PANTHER" id="PTHR35789:SF1">
    <property type="entry name" value="SPORE GERMINATION PROTEIN B3"/>
    <property type="match status" value="1"/>
</dbReference>
<comment type="similarity">
    <text evidence="2">Belongs to the GerABKC lipoprotein family.</text>
</comment>
<feature type="domain" description="Spore germination protein N-terminal" evidence="9">
    <location>
        <begin position="32"/>
        <end position="193"/>
    </location>
</feature>
<dbReference type="GO" id="GO:0009847">
    <property type="term" value="P:spore germination"/>
    <property type="evidence" value="ECO:0007669"/>
    <property type="project" value="InterPro"/>
</dbReference>
<dbReference type="InterPro" id="IPR046953">
    <property type="entry name" value="Spore_GerAC-like_C"/>
</dbReference>
<dbReference type="InterPro" id="IPR038501">
    <property type="entry name" value="Spore_GerAC_C_sf"/>
</dbReference>
<dbReference type="PANTHER" id="PTHR35789">
    <property type="entry name" value="SPORE GERMINATION PROTEIN B3"/>
    <property type="match status" value="1"/>
</dbReference>
<keyword evidence="6" id="KW-0564">Palmitate</keyword>
<dbReference type="GO" id="GO:0016020">
    <property type="term" value="C:membrane"/>
    <property type="evidence" value="ECO:0007669"/>
    <property type="project" value="UniProtKB-SubCell"/>
</dbReference>
<evidence type="ECO:0000256" key="4">
    <source>
        <dbReference type="ARBA" id="ARBA00022729"/>
    </source>
</evidence>
<dbReference type="InterPro" id="IPR008844">
    <property type="entry name" value="Spore_GerAC-like"/>
</dbReference>
<dbReference type="EMBL" id="FMJE01000004">
    <property type="protein sequence ID" value="SCM81886.1"/>
    <property type="molecule type" value="Genomic_DNA"/>
</dbReference>
<dbReference type="Pfam" id="PF25198">
    <property type="entry name" value="Spore_GerAC_N"/>
    <property type="match status" value="1"/>
</dbReference>
<feature type="domain" description="Spore germination GerAC-like C-terminal" evidence="8">
    <location>
        <begin position="231"/>
        <end position="401"/>
    </location>
</feature>
<gene>
    <name evidence="10" type="ORF">KL86SPO_40371</name>
</gene>
<evidence type="ECO:0000256" key="5">
    <source>
        <dbReference type="ARBA" id="ARBA00023136"/>
    </source>
</evidence>
<evidence type="ECO:0000313" key="10">
    <source>
        <dbReference type="EMBL" id="SCM81886.1"/>
    </source>
</evidence>
<dbReference type="AlphaFoldDB" id="A0A212LWK3"/>
<evidence type="ECO:0000259" key="8">
    <source>
        <dbReference type="Pfam" id="PF05504"/>
    </source>
</evidence>
<reference evidence="10" key="1">
    <citation type="submission" date="2016-08" db="EMBL/GenBank/DDBJ databases">
        <authorList>
            <person name="Seilhamer J.J."/>
        </authorList>
    </citation>
    <scope>NUCLEOTIDE SEQUENCE</scope>
    <source>
        <strain evidence="10">86</strain>
    </source>
</reference>
<keyword evidence="4" id="KW-0732">Signal</keyword>
<evidence type="ECO:0000256" key="3">
    <source>
        <dbReference type="ARBA" id="ARBA00022544"/>
    </source>
</evidence>
<keyword evidence="7" id="KW-0449">Lipoprotein</keyword>
<evidence type="ECO:0000256" key="2">
    <source>
        <dbReference type="ARBA" id="ARBA00007886"/>
    </source>
</evidence>
<comment type="subcellular location">
    <subcellularLocation>
        <location evidence="1">Membrane</location>
        <topology evidence="1">Lipid-anchor</topology>
    </subcellularLocation>
</comment>
<name>A0A212LWK3_9FIRM</name>
<dbReference type="RefSeq" id="WP_288184737.1">
    <property type="nucleotide sequence ID" value="NZ_LT608335.1"/>
</dbReference>
<proteinExistence type="inferred from homology"/>
<evidence type="ECO:0000256" key="1">
    <source>
        <dbReference type="ARBA" id="ARBA00004635"/>
    </source>
</evidence>
<evidence type="ECO:0000256" key="7">
    <source>
        <dbReference type="ARBA" id="ARBA00023288"/>
    </source>
</evidence>
<dbReference type="NCBIfam" id="TIGR02887">
    <property type="entry name" value="spore_ger_x_C"/>
    <property type="match status" value="1"/>
</dbReference>
<accession>A0A212LWK3</accession>
<keyword evidence="5" id="KW-0472">Membrane</keyword>
<sequence>MNLLITKNNKARNFVIWLLLTAICLPLAGCWDQRELQDRQMVLAAAIDVAEGDDKEQEQFVQPHGGKKFRLSVQLLDIEPQQGEQQGGAKISTFVISGTGHLFSEIERDMLGQLGKPMNWEHIQAIVISQAAIEAGGIGQIMDWFVRDIEMRWRIRVYVTTGEAKPIIEYQPPNGEPNGLFLSGIGRNYLKDPHIAGADTELGFLIIRMDNKVAAPFPTIQLTGDVLKVGGTALIMNGELAGYVDEYDSLGAKLITGLEKSAIITTACTKHPDRIYAFELFRHDTRLTPHVSGDNIYYTLDIAMYGNIGEMEGCPEPHEHEVRDPQYIRKLELQFAEEVKKAVYHSYKRHQALRADALRMGKKMQIRYPKKWAEIKDRWHKEIFPFIPLVVSVNVTIHQLGEHK</sequence>
<evidence type="ECO:0000256" key="6">
    <source>
        <dbReference type="ARBA" id="ARBA00023139"/>
    </source>
</evidence>
<dbReference type="InterPro" id="IPR057336">
    <property type="entry name" value="GerAC_N"/>
</dbReference>
<protein>
    <submittedName>
        <fullName evidence="10">Spore germination B3 GerAC family protein</fullName>
    </submittedName>
</protein>
<keyword evidence="3" id="KW-0309">Germination</keyword>